<dbReference type="AlphaFoldDB" id="A0A916UCU4"/>
<evidence type="ECO:0000313" key="17">
    <source>
        <dbReference type="EMBL" id="GGC68956.1"/>
    </source>
</evidence>
<dbReference type="InterPro" id="IPR016156">
    <property type="entry name" value="FAD/NAD-linked_Rdtase_dimer_sf"/>
</dbReference>
<dbReference type="InterPro" id="IPR036188">
    <property type="entry name" value="FAD/NAD-bd_sf"/>
</dbReference>
<comment type="miscellaneous">
    <text evidence="14">The active site is a redox-active disulfide bond.</text>
</comment>
<dbReference type="PANTHER" id="PTHR22912">
    <property type="entry name" value="DISULFIDE OXIDOREDUCTASE"/>
    <property type="match status" value="1"/>
</dbReference>
<protein>
    <recommendedName>
        <fullName evidence="3 14">Dihydrolipoyl dehydrogenase</fullName>
        <ecNumber evidence="2 14">1.8.1.4</ecNumber>
    </recommendedName>
</protein>
<evidence type="ECO:0000256" key="6">
    <source>
        <dbReference type="ARBA" id="ARBA00023002"/>
    </source>
</evidence>
<reference evidence="17" key="1">
    <citation type="journal article" date="2014" name="Int. J. Syst. Evol. Microbiol.">
        <title>Complete genome sequence of Corynebacterium casei LMG S-19264T (=DSM 44701T), isolated from a smear-ripened cheese.</title>
        <authorList>
            <consortium name="US DOE Joint Genome Institute (JGI-PGF)"/>
            <person name="Walter F."/>
            <person name="Albersmeier A."/>
            <person name="Kalinowski J."/>
            <person name="Ruckert C."/>
        </authorList>
    </citation>
    <scope>NUCLEOTIDE SEQUENCE</scope>
    <source>
        <strain evidence="17">CGMCC 1.15343</strain>
    </source>
</reference>
<evidence type="ECO:0000259" key="16">
    <source>
        <dbReference type="Pfam" id="PF07992"/>
    </source>
</evidence>
<comment type="catalytic activity">
    <reaction evidence="10 14">
        <text>N(6)-[(R)-dihydrolipoyl]-L-lysyl-[protein] + NAD(+) = N(6)-[(R)-lipoyl]-L-lysyl-[protein] + NADH + H(+)</text>
        <dbReference type="Rhea" id="RHEA:15045"/>
        <dbReference type="Rhea" id="RHEA-COMP:10474"/>
        <dbReference type="Rhea" id="RHEA-COMP:10475"/>
        <dbReference type="ChEBI" id="CHEBI:15378"/>
        <dbReference type="ChEBI" id="CHEBI:57540"/>
        <dbReference type="ChEBI" id="CHEBI:57945"/>
        <dbReference type="ChEBI" id="CHEBI:83099"/>
        <dbReference type="ChEBI" id="CHEBI:83100"/>
        <dbReference type="EC" id="1.8.1.4"/>
    </reaction>
</comment>
<evidence type="ECO:0000256" key="11">
    <source>
        <dbReference type="PIRSR" id="PIRSR000350-2"/>
    </source>
</evidence>
<keyword evidence="4 14" id="KW-0285">Flavoprotein</keyword>
<evidence type="ECO:0000256" key="12">
    <source>
        <dbReference type="PIRSR" id="PIRSR000350-3"/>
    </source>
</evidence>
<keyword evidence="12" id="KW-0547">Nucleotide-binding</keyword>
<dbReference type="PRINTS" id="PR00368">
    <property type="entry name" value="FADPNR"/>
</dbReference>
<dbReference type="EMBL" id="BMIL01000007">
    <property type="protein sequence ID" value="GGC68956.1"/>
    <property type="molecule type" value="Genomic_DNA"/>
</dbReference>
<organism evidence="17 18">
    <name type="scientific">Pedobacter quisquiliarum</name>
    <dbReference type="NCBI Taxonomy" id="1834438"/>
    <lineage>
        <taxon>Bacteria</taxon>
        <taxon>Pseudomonadati</taxon>
        <taxon>Bacteroidota</taxon>
        <taxon>Sphingobacteriia</taxon>
        <taxon>Sphingobacteriales</taxon>
        <taxon>Sphingobacteriaceae</taxon>
        <taxon>Pedobacter</taxon>
    </lineage>
</organism>
<dbReference type="InterPro" id="IPR012999">
    <property type="entry name" value="Pyr_OxRdtase_I_AS"/>
</dbReference>
<feature type="binding site" evidence="12">
    <location>
        <position position="272"/>
    </location>
    <ligand>
        <name>NAD(+)</name>
        <dbReference type="ChEBI" id="CHEBI:57540"/>
    </ligand>
</feature>
<dbReference type="GO" id="GO:0005737">
    <property type="term" value="C:cytoplasm"/>
    <property type="evidence" value="ECO:0007669"/>
    <property type="project" value="UniProtKB-ARBA"/>
</dbReference>
<dbReference type="InterPro" id="IPR001100">
    <property type="entry name" value="Pyr_nuc-diS_OxRdtase"/>
</dbReference>
<feature type="domain" description="FAD/NAD(P)-binding" evidence="16">
    <location>
        <begin position="3"/>
        <end position="329"/>
    </location>
</feature>
<dbReference type="GO" id="GO:0006103">
    <property type="term" value="P:2-oxoglutarate metabolic process"/>
    <property type="evidence" value="ECO:0007669"/>
    <property type="project" value="TreeGrafter"/>
</dbReference>
<name>A0A916UCU4_9SPHI</name>
<dbReference type="RefSeq" id="WP_188627042.1">
    <property type="nucleotide sequence ID" value="NZ_BMIL01000007.1"/>
</dbReference>
<feature type="domain" description="Pyridine nucleotide-disulphide oxidoreductase dimerisation" evidence="15">
    <location>
        <begin position="348"/>
        <end position="457"/>
    </location>
</feature>
<dbReference type="Gene3D" id="3.30.390.30">
    <property type="match status" value="1"/>
</dbReference>
<evidence type="ECO:0000256" key="4">
    <source>
        <dbReference type="ARBA" id="ARBA00022630"/>
    </source>
</evidence>
<proteinExistence type="inferred from homology"/>
<keyword evidence="7 12" id="KW-0520">NAD</keyword>
<feature type="binding site" evidence="12">
    <location>
        <begin position="320"/>
        <end position="323"/>
    </location>
    <ligand>
        <name>FAD</name>
        <dbReference type="ChEBI" id="CHEBI:57692"/>
    </ligand>
</feature>
<evidence type="ECO:0000256" key="13">
    <source>
        <dbReference type="PIRSR" id="PIRSR000350-4"/>
    </source>
</evidence>
<dbReference type="InterPro" id="IPR004099">
    <property type="entry name" value="Pyr_nucl-diS_OxRdtase_dimer"/>
</dbReference>
<feature type="binding site" evidence="12">
    <location>
        <position position="114"/>
    </location>
    <ligand>
        <name>FAD</name>
        <dbReference type="ChEBI" id="CHEBI:57692"/>
    </ligand>
</feature>
<dbReference type="Proteomes" id="UP000651668">
    <property type="component" value="Unassembled WGS sequence"/>
</dbReference>
<feature type="binding site" evidence="12">
    <location>
        <begin position="180"/>
        <end position="187"/>
    </location>
    <ligand>
        <name>NAD(+)</name>
        <dbReference type="ChEBI" id="CHEBI:57540"/>
    </ligand>
</feature>
<dbReference type="PIRSF" id="PIRSF000350">
    <property type="entry name" value="Mercury_reductase_MerA"/>
    <property type="match status" value="1"/>
</dbReference>
<dbReference type="Pfam" id="PF07992">
    <property type="entry name" value="Pyr_redox_2"/>
    <property type="match status" value="1"/>
</dbReference>
<accession>A0A916UCU4</accession>
<feature type="binding site" evidence="12">
    <location>
        <position position="314"/>
    </location>
    <ligand>
        <name>FAD</name>
        <dbReference type="ChEBI" id="CHEBI:57692"/>
    </ligand>
</feature>
<dbReference type="FunFam" id="3.50.50.60:FF:000001">
    <property type="entry name" value="Dihydrolipoyl dehydrogenase, mitochondrial"/>
    <property type="match status" value="1"/>
</dbReference>
<dbReference type="InterPro" id="IPR023753">
    <property type="entry name" value="FAD/NAD-binding_dom"/>
</dbReference>
<dbReference type="GO" id="GO:0050660">
    <property type="term" value="F:flavin adenine dinucleotide binding"/>
    <property type="evidence" value="ECO:0007669"/>
    <property type="project" value="InterPro"/>
</dbReference>
<gene>
    <name evidence="17" type="primary">lpdA1</name>
    <name evidence="17" type="ORF">GCM10011387_22920</name>
</gene>
<dbReference type="Gene3D" id="3.50.50.60">
    <property type="entry name" value="FAD/NAD(P)-binding domain"/>
    <property type="match status" value="2"/>
</dbReference>
<feature type="active site" description="Proton acceptor" evidence="11">
    <location>
        <position position="446"/>
    </location>
</feature>
<feature type="disulfide bond" description="Redox-active" evidence="13">
    <location>
        <begin position="41"/>
        <end position="46"/>
    </location>
</feature>
<dbReference type="Pfam" id="PF02852">
    <property type="entry name" value="Pyr_redox_dim"/>
    <property type="match status" value="1"/>
</dbReference>
<keyword evidence="8" id="KW-1015">Disulfide bond</keyword>
<dbReference type="PRINTS" id="PR00411">
    <property type="entry name" value="PNDRDTASEI"/>
</dbReference>
<dbReference type="FunFam" id="3.30.390.30:FF:000001">
    <property type="entry name" value="Dihydrolipoyl dehydrogenase"/>
    <property type="match status" value="1"/>
</dbReference>
<feature type="binding site" evidence="12">
    <location>
        <position position="203"/>
    </location>
    <ligand>
        <name>NAD(+)</name>
        <dbReference type="ChEBI" id="CHEBI:57540"/>
    </ligand>
</feature>
<comment type="caution">
    <text evidence="17">The sequence shown here is derived from an EMBL/GenBank/DDBJ whole genome shotgun (WGS) entry which is preliminary data.</text>
</comment>
<evidence type="ECO:0000256" key="7">
    <source>
        <dbReference type="ARBA" id="ARBA00023027"/>
    </source>
</evidence>
<keyword evidence="5 12" id="KW-0274">FAD</keyword>
<evidence type="ECO:0000256" key="5">
    <source>
        <dbReference type="ARBA" id="ARBA00022827"/>
    </source>
</evidence>
<evidence type="ECO:0000259" key="15">
    <source>
        <dbReference type="Pfam" id="PF02852"/>
    </source>
</evidence>
<evidence type="ECO:0000256" key="8">
    <source>
        <dbReference type="ARBA" id="ARBA00023157"/>
    </source>
</evidence>
<keyword evidence="18" id="KW-1185">Reference proteome</keyword>
<dbReference type="EC" id="1.8.1.4" evidence="2 14"/>
<feature type="binding site" evidence="12">
    <location>
        <position position="50"/>
    </location>
    <ligand>
        <name>FAD</name>
        <dbReference type="ChEBI" id="CHEBI:57692"/>
    </ligand>
</feature>
<evidence type="ECO:0000256" key="3">
    <source>
        <dbReference type="ARBA" id="ARBA00016961"/>
    </source>
</evidence>
<sequence length="468" mass="50088">MQYDVVVIGSGPGGYVSAIRCAQLGLKTAVIEKYNTFGGTCLNVGCIPSKALLDSSEHFHNAAHTFTTHGIELKDLVVNMPQMIARKNDVVAQNTAGITYLFKKNKIDTFEGLGSFVDKNTIKIKKTDGTEEQVTAKNVIIATGSKPTSLPFLPVDKKRIITSTEALNITEVPKHMVVIGGGVIGLELGSVYARLGTKVSVVEFMPSIIGTMDAGLGKELQRVLKKSLGMEFFMNHKVTGASVEGDVVTVTADNAKGEQVKFEADYCIVAVGRTAYTEGLGLENIGIKTEDRGNKIPVNEHLETSVAGVYAIGDVIKGAMLAHKAEDEGVYVAEHIVGQKPHINYNLIPGVVYTWPEVASVGYTEEQLKASGTKYKAGSFPFKASGRAKASMDTDGFVKVLADATTDEILGVHIIGPRAADMIAEAVVAMEFRASAEDIARICHAHPTYTEALKEAAMAATENRAIHI</sequence>
<dbReference type="GO" id="GO:0004148">
    <property type="term" value="F:dihydrolipoyl dehydrogenase (NADH) activity"/>
    <property type="evidence" value="ECO:0007669"/>
    <property type="project" value="UniProtKB-EC"/>
</dbReference>
<dbReference type="SUPFAM" id="SSF51905">
    <property type="entry name" value="FAD/NAD(P)-binding domain"/>
    <property type="match status" value="1"/>
</dbReference>
<comment type="similarity">
    <text evidence="1 14">Belongs to the class-I pyridine nucleotide-disulfide oxidoreductase family.</text>
</comment>
<reference evidence="17" key="2">
    <citation type="submission" date="2020-09" db="EMBL/GenBank/DDBJ databases">
        <authorList>
            <person name="Sun Q."/>
            <person name="Zhou Y."/>
        </authorList>
    </citation>
    <scope>NUCLEOTIDE SEQUENCE</scope>
    <source>
        <strain evidence="17">CGMCC 1.15343</strain>
    </source>
</reference>
<dbReference type="NCBIfam" id="TIGR01350">
    <property type="entry name" value="lipoamide_DH"/>
    <property type="match status" value="1"/>
</dbReference>
<evidence type="ECO:0000256" key="2">
    <source>
        <dbReference type="ARBA" id="ARBA00012608"/>
    </source>
</evidence>
<evidence type="ECO:0000256" key="1">
    <source>
        <dbReference type="ARBA" id="ARBA00007532"/>
    </source>
</evidence>
<comment type="cofactor">
    <cofactor evidence="12 14">
        <name>FAD</name>
        <dbReference type="ChEBI" id="CHEBI:57692"/>
    </cofactor>
    <text evidence="12 14">Binds 1 FAD per subunit.</text>
</comment>
<dbReference type="PROSITE" id="PS00076">
    <property type="entry name" value="PYRIDINE_REDOX_1"/>
    <property type="match status" value="1"/>
</dbReference>
<keyword evidence="6 14" id="KW-0560">Oxidoreductase</keyword>
<keyword evidence="9 14" id="KW-0676">Redox-active center</keyword>
<evidence type="ECO:0000256" key="14">
    <source>
        <dbReference type="RuleBase" id="RU003692"/>
    </source>
</evidence>
<dbReference type="SUPFAM" id="SSF55424">
    <property type="entry name" value="FAD/NAD-linked reductases, dimerisation (C-terminal) domain"/>
    <property type="match status" value="1"/>
</dbReference>
<evidence type="ECO:0000313" key="18">
    <source>
        <dbReference type="Proteomes" id="UP000651668"/>
    </source>
</evidence>
<dbReference type="PANTHER" id="PTHR22912:SF151">
    <property type="entry name" value="DIHYDROLIPOYL DEHYDROGENASE, MITOCHONDRIAL"/>
    <property type="match status" value="1"/>
</dbReference>
<dbReference type="InterPro" id="IPR050151">
    <property type="entry name" value="Class-I_Pyr_Nuc-Dis_Oxidored"/>
</dbReference>
<dbReference type="InterPro" id="IPR006258">
    <property type="entry name" value="Lipoamide_DH"/>
</dbReference>
<evidence type="ECO:0000256" key="10">
    <source>
        <dbReference type="ARBA" id="ARBA00049187"/>
    </source>
</evidence>
<evidence type="ECO:0000256" key="9">
    <source>
        <dbReference type="ARBA" id="ARBA00023284"/>
    </source>
</evidence>
<feature type="binding site" evidence="12">
    <location>
        <begin position="143"/>
        <end position="145"/>
    </location>
    <ligand>
        <name>FAD</name>
        <dbReference type="ChEBI" id="CHEBI:57692"/>
    </ligand>
</feature>